<proteinExistence type="predicted"/>
<dbReference type="EMBL" id="CAJVPW010001814">
    <property type="protein sequence ID" value="CAG8492601.1"/>
    <property type="molecule type" value="Genomic_DNA"/>
</dbReference>
<sequence length="46" mass="5673">MYMCSNFKQLYRKWTHRTVHESIFSDIYDSQIWKEFANKESIILAI</sequence>
<reference evidence="1" key="1">
    <citation type="submission" date="2021-06" db="EMBL/GenBank/DDBJ databases">
        <authorList>
            <person name="Kallberg Y."/>
            <person name="Tangrot J."/>
            <person name="Rosling A."/>
        </authorList>
    </citation>
    <scope>NUCLEOTIDE SEQUENCE</scope>
    <source>
        <strain evidence="1">28 12/20/2015</strain>
    </source>
</reference>
<evidence type="ECO:0000313" key="2">
    <source>
        <dbReference type="Proteomes" id="UP000789366"/>
    </source>
</evidence>
<dbReference type="Proteomes" id="UP000789366">
    <property type="component" value="Unassembled WGS sequence"/>
</dbReference>
<keyword evidence="2" id="KW-1185">Reference proteome</keyword>
<protein>
    <submittedName>
        <fullName evidence="1">433_t:CDS:1</fullName>
    </submittedName>
</protein>
<gene>
    <name evidence="1" type="ORF">SPELUC_LOCUS2626</name>
</gene>
<comment type="caution">
    <text evidence="1">The sequence shown here is derived from an EMBL/GenBank/DDBJ whole genome shotgun (WGS) entry which is preliminary data.</text>
</comment>
<name>A0ACA9KTL0_9GLOM</name>
<accession>A0ACA9KTL0</accession>
<evidence type="ECO:0000313" key="1">
    <source>
        <dbReference type="EMBL" id="CAG8492601.1"/>
    </source>
</evidence>
<organism evidence="1 2">
    <name type="scientific">Cetraspora pellucida</name>
    <dbReference type="NCBI Taxonomy" id="1433469"/>
    <lineage>
        <taxon>Eukaryota</taxon>
        <taxon>Fungi</taxon>
        <taxon>Fungi incertae sedis</taxon>
        <taxon>Mucoromycota</taxon>
        <taxon>Glomeromycotina</taxon>
        <taxon>Glomeromycetes</taxon>
        <taxon>Diversisporales</taxon>
        <taxon>Gigasporaceae</taxon>
        <taxon>Cetraspora</taxon>
    </lineage>
</organism>